<evidence type="ECO:0000256" key="4">
    <source>
        <dbReference type="ARBA" id="ARBA00023163"/>
    </source>
</evidence>
<dbReference type="PANTHER" id="PTHR30537:SF26">
    <property type="entry name" value="GLYCINE CLEAVAGE SYSTEM TRANSCRIPTIONAL ACTIVATOR"/>
    <property type="match status" value="1"/>
</dbReference>
<dbReference type="PANTHER" id="PTHR30537">
    <property type="entry name" value="HTH-TYPE TRANSCRIPTIONAL REGULATOR"/>
    <property type="match status" value="1"/>
</dbReference>
<comment type="similarity">
    <text evidence="1">Belongs to the LysR transcriptional regulatory family.</text>
</comment>
<dbReference type="Proteomes" id="UP000664122">
    <property type="component" value="Unassembled WGS sequence"/>
</dbReference>
<dbReference type="SUPFAM" id="SSF46785">
    <property type="entry name" value="Winged helix' DNA-binding domain"/>
    <property type="match status" value="1"/>
</dbReference>
<comment type="caution">
    <text evidence="6">The sequence shown here is derived from an EMBL/GenBank/DDBJ whole genome shotgun (WGS) entry which is preliminary data.</text>
</comment>
<dbReference type="AlphaFoldDB" id="A0A939G285"/>
<keyword evidence="7" id="KW-1185">Reference proteome</keyword>
<dbReference type="RefSeq" id="WP_207259470.1">
    <property type="nucleotide sequence ID" value="NZ_JAFMPP010000027.1"/>
</dbReference>
<organism evidence="6 7">
    <name type="scientific">Jiella flava</name>
    <dbReference type="NCBI Taxonomy" id="2816857"/>
    <lineage>
        <taxon>Bacteria</taxon>
        <taxon>Pseudomonadati</taxon>
        <taxon>Pseudomonadota</taxon>
        <taxon>Alphaproteobacteria</taxon>
        <taxon>Hyphomicrobiales</taxon>
        <taxon>Aurantimonadaceae</taxon>
        <taxon>Jiella</taxon>
    </lineage>
</organism>
<evidence type="ECO:0000313" key="7">
    <source>
        <dbReference type="Proteomes" id="UP000664122"/>
    </source>
</evidence>
<evidence type="ECO:0000259" key="5">
    <source>
        <dbReference type="PROSITE" id="PS50931"/>
    </source>
</evidence>
<dbReference type="Gene3D" id="3.40.190.10">
    <property type="entry name" value="Periplasmic binding protein-like II"/>
    <property type="match status" value="2"/>
</dbReference>
<evidence type="ECO:0000256" key="3">
    <source>
        <dbReference type="ARBA" id="ARBA00023125"/>
    </source>
</evidence>
<dbReference type="Pfam" id="PF00126">
    <property type="entry name" value="HTH_1"/>
    <property type="match status" value="1"/>
</dbReference>
<dbReference type="SUPFAM" id="SSF53850">
    <property type="entry name" value="Periplasmic binding protein-like II"/>
    <property type="match status" value="1"/>
</dbReference>
<name>A0A939G285_9HYPH</name>
<dbReference type="GO" id="GO:0043565">
    <property type="term" value="F:sequence-specific DNA binding"/>
    <property type="evidence" value="ECO:0007669"/>
    <property type="project" value="TreeGrafter"/>
</dbReference>
<evidence type="ECO:0000256" key="2">
    <source>
        <dbReference type="ARBA" id="ARBA00023015"/>
    </source>
</evidence>
<accession>A0A939G285</accession>
<dbReference type="InterPro" id="IPR000847">
    <property type="entry name" value="LysR_HTH_N"/>
</dbReference>
<dbReference type="Pfam" id="PF03466">
    <property type="entry name" value="LysR_substrate"/>
    <property type="match status" value="1"/>
</dbReference>
<sequence>MRLPPMNALKAFEAVSRHLSITKASQELNVSPGAISQQIKLLEDHFQKPLFIRGPRALSLTTDGAEFASVVQSALTRIAQASESLQSTKASRYLTISVTPSFGVRWLIPKLGNFHARHPKISVAVDAQSRLVDFAADKVDAAIRYGSGQYDGLQVSELHQAELVVVASPDYILRCGHFEGLDSIDGHRLIHYAPANEHLSQLHPGWPESLGLEPSTLEGRSVFYPEMHMVAAAAIYGQGLALMERILVEHDLRTGALALASNLRFESRGNYYFVTPRRAYKERELSIFERWLRETMTPDVAAVTIAPQAPLAQQASH</sequence>
<dbReference type="GO" id="GO:0006351">
    <property type="term" value="P:DNA-templated transcription"/>
    <property type="evidence" value="ECO:0007669"/>
    <property type="project" value="TreeGrafter"/>
</dbReference>
<dbReference type="Gene3D" id="1.10.10.10">
    <property type="entry name" value="Winged helix-like DNA-binding domain superfamily/Winged helix DNA-binding domain"/>
    <property type="match status" value="1"/>
</dbReference>
<dbReference type="InterPro" id="IPR058163">
    <property type="entry name" value="LysR-type_TF_proteobact-type"/>
</dbReference>
<dbReference type="EMBL" id="JAFMPP010000027">
    <property type="protein sequence ID" value="MBO0664555.1"/>
    <property type="molecule type" value="Genomic_DNA"/>
</dbReference>
<keyword evidence="2" id="KW-0805">Transcription regulation</keyword>
<evidence type="ECO:0000256" key="1">
    <source>
        <dbReference type="ARBA" id="ARBA00009437"/>
    </source>
</evidence>
<reference evidence="6" key="1">
    <citation type="submission" date="2021-03" db="EMBL/GenBank/DDBJ databases">
        <title>Whole genome sequence of Jiella sp. CQZ9-1.</title>
        <authorList>
            <person name="Tuo L."/>
        </authorList>
    </citation>
    <scope>NUCLEOTIDE SEQUENCE</scope>
    <source>
        <strain evidence="6">CQZ9-1</strain>
    </source>
</reference>
<dbReference type="GO" id="GO:0003700">
    <property type="term" value="F:DNA-binding transcription factor activity"/>
    <property type="evidence" value="ECO:0007669"/>
    <property type="project" value="InterPro"/>
</dbReference>
<feature type="domain" description="HTH lysR-type" evidence="5">
    <location>
        <begin position="4"/>
        <end position="61"/>
    </location>
</feature>
<dbReference type="InterPro" id="IPR005119">
    <property type="entry name" value="LysR_subst-bd"/>
</dbReference>
<dbReference type="PROSITE" id="PS50931">
    <property type="entry name" value="HTH_LYSR"/>
    <property type="match status" value="1"/>
</dbReference>
<proteinExistence type="inferred from homology"/>
<dbReference type="CDD" id="cd08432">
    <property type="entry name" value="PBP2_GcdR_TrpI_HvrB_AmpR_like"/>
    <property type="match status" value="1"/>
</dbReference>
<dbReference type="InterPro" id="IPR036390">
    <property type="entry name" value="WH_DNA-bd_sf"/>
</dbReference>
<protein>
    <submittedName>
        <fullName evidence="6">LysR family transcriptional regulator</fullName>
    </submittedName>
</protein>
<evidence type="ECO:0000313" key="6">
    <source>
        <dbReference type="EMBL" id="MBO0664555.1"/>
    </source>
</evidence>
<dbReference type="PRINTS" id="PR00039">
    <property type="entry name" value="HTHLYSR"/>
</dbReference>
<gene>
    <name evidence="6" type="ORF">J1C48_18450</name>
</gene>
<dbReference type="InterPro" id="IPR036388">
    <property type="entry name" value="WH-like_DNA-bd_sf"/>
</dbReference>
<keyword evidence="3" id="KW-0238">DNA-binding</keyword>
<keyword evidence="4" id="KW-0804">Transcription</keyword>